<dbReference type="Gene3D" id="3.40.50.410">
    <property type="entry name" value="von Willebrand factor, type A domain"/>
    <property type="match status" value="1"/>
</dbReference>
<reference evidence="3 4" key="1">
    <citation type="journal article" date="2013" name="Genome Biol.">
        <title>Genome of Acanthamoeba castellanii highlights extensive lateral gene transfer and early evolution of tyrosine kinase signaling.</title>
        <authorList>
            <person name="Clarke M."/>
            <person name="Lohan A.J."/>
            <person name="Liu B."/>
            <person name="Lagkouvardos I."/>
            <person name="Roy S."/>
            <person name="Zafar N."/>
            <person name="Bertelli C."/>
            <person name="Schilde C."/>
            <person name="Kianianmomeni A."/>
            <person name="Burglin T.R."/>
            <person name="Frech C."/>
            <person name="Turcotte B."/>
            <person name="Kopec K.O."/>
            <person name="Synnott J.M."/>
            <person name="Choo C."/>
            <person name="Paponov I."/>
            <person name="Finkler A."/>
            <person name="Soon Heng Tan C."/>
            <person name="Hutchins A.P."/>
            <person name="Weinmeier T."/>
            <person name="Rattei T."/>
            <person name="Chu J.S."/>
            <person name="Gimenez G."/>
            <person name="Irimia M."/>
            <person name="Rigden D.J."/>
            <person name="Fitzpatrick D.A."/>
            <person name="Lorenzo-Morales J."/>
            <person name="Bateman A."/>
            <person name="Chiu C.H."/>
            <person name="Tang P."/>
            <person name="Hegemann P."/>
            <person name="Fromm H."/>
            <person name="Raoult D."/>
            <person name="Greub G."/>
            <person name="Miranda-Saavedra D."/>
            <person name="Chen N."/>
            <person name="Nash P."/>
            <person name="Ginger M.L."/>
            <person name="Horn M."/>
            <person name="Schaap P."/>
            <person name="Caler L."/>
            <person name="Loftus B."/>
        </authorList>
    </citation>
    <scope>NUCLEOTIDE SEQUENCE [LARGE SCALE GENOMIC DNA]</scope>
    <source>
        <strain evidence="3 4">Neff</strain>
    </source>
</reference>
<evidence type="ECO:0000313" key="4">
    <source>
        <dbReference type="Proteomes" id="UP000011083"/>
    </source>
</evidence>
<feature type="non-terminal residue" evidence="3">
    <location>
        <position position="374"/>
    </location>
</feature>
<dbReference type="Proteomes" id="UP000011083">
    <property type="component" value="Unassembled WGS sequence"/>
</dbReference>
<evidence type="ECO:0000313" key="3">
    <source>
        <dbReference type="EMBL" id="ELR15736.1"/>
    </source>
</evidence>
<feature type="compositionally biased region" description="Pro residues" evidence="1">
    <location>
        <begin position="357"/>
        <end position="367"/>
    </location>
</feature>
<evidence type="ECO:0000256" key="1">
    <source>
        <dbReference type="SAM" id="MobiDB-lite"/>
    </source>
</evidence>
<dbReference type="KEGG" id="acan:ACA1_379170"/>
<dbReference type="PANTHER" id="PTHR10579:SF43">
    <property type="entry name" value="ZINC FINGER (C3HC4-TYPE RING FINGER) FAMILY PROTEIN"/>
    <property type="match status" value="1"/>
</dbReference>
<dbReference type="PANTHER" id="PTHR10579">
    <property type="entry name" value="CALCIUM-ACTIVATED CHLORIDE CHANNEL REGULATOR"/>
    <property type="match status" value="1"/>
</dbReference>
<protein>
    <recommendedName>
        <fullName evidence="2">CPSF6/7 RSLD domain-containing protein</fullName>
    </recommendedName>
</protein>
<gene>
    <name evidence="3" type="ORF">ACA1_379170</name>
</gene>
<dbReference type="OrthoDB" id="299997at2759"/>
<evidence type="ECO:0000259" key="2">
    <source>
        <dbReference type="Pfam" id="PF25524"/>
    </source>
</evidence>
<feature type="domain" description="CPSF6/7 RSLD" evidence="2">
    <location>
        <begin position="232"/>
        <end position="319"/>
    </location>
</feature>
<sequence>MGLVSYDEEVTTEIPLTFLDDAGKDSVLKAVSNIKTGLWTNLSGGLFSALRLLEKLPSNHSNMEPIVNALDTELRLLRTKSLAPTVFTFGFGSAPDANMLTKIAEMGNGLYYAIEAAEAIPTAFADCLGGLLSVSGTGVMINKIYGNQSVAEHSPHKSYSILLGDIYYEETRDVLLALTLPALEQPVDSFLILSATLTYSSLPGGRHTTISSECSVARPTALAIPGDSAPSYEVDKQRNRVHTADAIKQAIAEQEERRFDSAVAILSEAIQQIQQSASASDPFCVNLVENLNECIMRTKRAKASGRDNKISYQSRQRSTHVRGTLTYSTTAKASTTKKFQTVSKSLPVQASPQQYCPHPPFPPPPVRSPNVHPD</sequence>
<proteinExistence type="predicted"/>
<name>L8GUF2_ACACF</name>
<dbReference type="Pfam" id="PF25524">
    <property type="entry name" value="RSLD_CPSF6"/>
    <property type="match status" value="1"/>
</dbReference>
<dbReference type="EMBL" id="KB008025">
    <property type="protein sequence ID" value="ELR15736.1"/>
    <property type="molecule type" value="Genomic_DNA"/>
</dbReference>
<dbReference type="STRING" id="1257118.L8GUF2"/>
<feature type="compositionally biased region" description="Low complexity" evidence="1">
    <location>
        <begin position="324"/>
        <end position="338"/>
    </location>
</feature>
<dbReference type="GeneID" id="14916409"/>
<keyword evidence="4" id="KW-1185">Reference proteome</keyword>
<feature type="region of interest" description="Disordered" evidence="1">
    <location>
        <begin position="302"/>
        <end position="374"/>
    </location>
</feature>
<dbReference type="InterPro" id="IPR051266">
    <property type="entry name" value="CLCR"/>
</dbReference>
<accession>L8GUF2</accession>
<feature type="compositionally biased region" description="Polar residues" evidence="1">
    <location>
        <begin position="339"/>
        <end position="350"/>
    </location>
</feature>
<dbReference type="InterPro" id="IPR036465">
    <property type="entry name" value="vWFA_dom_sf"/>
</dbReference>
<dbReference type="AlphaFoldDB" id="L8GUF2"/>
<dbReference type="InterPro" id="IPR057951">
    <property type="entry name" value="CPSF6/7_RSLD_N"/>
</dbReference>
<dbReference type="VEuPathDB" id="AmoebaDB:ACA1_379170"/>
<dbReference type="RefSeq" id="XP_004337749.1">
    <property type="nucleotide sequence ID" value="XM_004337701.1"/>
</dbReference>
<dbReference type="SUPFAM" id="SSF53300">
    <property type="entry name" value="vWA-like"/>
    <property type="match status" value="1"/>
</dbReference>
<organism evidence="3 4">
    <name type="scientific">Acanthamoeba castellanii (strain ATCC 30010 / Neff)</name>
    <dbReference type="NCBI Taxonomy" id="1257118"/>
    <lineage>
        <taxon>Eukaryota</taxon>
        <taxon>Amoebozoa</taxon>
        <taxon>Discosea</taxon>
        <taxon>Longamoebia</taxon>
        <taxon>Centramoebida</taxon>
        <taxon>Acanthamoebidae</taxon>
        <taxon>Acanthamoeba</taxon>
    </lineage>
</organism>
<dbReference type="OMA" id="SAPDANM"/>